<dbReference type="Proteomes" id="UP000283993">
    <property type="component" value="Unassembled WGS sequence"/>
</dbReference>
<dbReference type="InterPro" id="IPR025979">
    <property type="entry name" value="ChrR-like_cupin_dom"/>
</dbReference>
<proteinExistence type="predicted"/>
<dbReference type="SUPFAM" id="SSF51182">
    <property type="entry name" value="RmlC-like cupins"/>
    <property type="match status" value="1"/>
</dbReference>
<evidence type="ECO:0000259" key="1">
    <source>
        <dbReference type="Pfam" id="PF12973"/>
    </source>
</evidence>
<evidence type="ECO:0000313" key="3">
    <source>
        <dbReference type="Proteomes" id="UP000283993"/>
    </source>
</evidence>
<dbReference type="AlphaFoldDB" id="A0A423PQ30"/>
<dbReference type="Gene3D" id="2.60.120.10">
    <property type="entry name" value="Jelly Rolls"/>
    <property type="match status" value="1"/>
</dbReference>
<comment type="caution">
    <text evidence="2">The sequence shown here is derived from an EMBL/GenBank/DDBJ whole genome shotgun (WGS) entry which is preliminary data.</text>
</comment>
<sequence>MAHRIAEYGLEGSYVSASEKDSPWVPFGDSAFIRHLAFDVRTNSFCNILWVKSGGQLGTHKHRGAVSAMTLEGSFRYLEYDWVARPGDFITELPGTAHTLVSDDPNGMKAVFWMNGTLEFYDDGGDLEQVFDVFWFIDHYVSYCEENNLPINQELFV</sequence>
<dbReference type="InterPro" id="IPR014710">
    <property type="entry name" value="RmlC-like_jellyroll"/>
</dbReference>
<feature type="domain" description="ChrR-like cupin" evidence="1">
    <location>
        <begin position="19"/>
        <end position="101"/>
    </location>
</feature>
<keyword evidence="3" id="KW-1185">Reference proteome</keyword>
<dbReference type="Pfam" id="PF12973">
    <property type="entry name" value="Cupin_7"/>
    <property type="match status" value="1"/>
</dbReference>
<reference evidence="2 3" key="1">
    <citation type="submission" date="2013-10" db="EMBL/GenBank/DDBJ databases">
        <title>Salinisphaera orenii MK-B5 Genome Sequencing.</title>
        <authorList>
            <person name="Lai Q."/>
            <person name="Li C."/>
            <person name="Shao Z."/>
        </authorList>
    </citation>
    <scope>NUCLEOTIDE SEQUENCE [LARGE SCALE GENOMIC DNA]</scope>
    <source>
        <strain evidence="2 3">MK-B5</strain>
    </source>
</reference>
<protein>
    <submittedName>
        <fullName evidence="2">tRNA modification GTPase</fullName>
    </submittedName>
</protein>
<dbReference type="EMBL" id="AYKH01000012">
    <property type="protein sequence ID" value="ROO27631.1"/>
    <property type="molecule type" value="Genomic_DNA"/>
</dbReference>
<name>A0A423PQ30_9GAMM</name>
<accession>A0A423PQ30</accession>
<organism evidence="2 3">
    <name type="scientific">Salinisphaera orenii MK-B5</name>
    <dbReference type="NCBI Taxonomy" id="856730"/>
    <lineage>
        <taxon>Bacteria</taxon>
        <taxon>Pseudomonadati</taxon>
        <taxon>Pseudomonadota</taxon>
        <taxon>Gammaproteobacteria</taxon>
        <taxon>Salinisphaerales</taxon>
        <taxon>Salinisphaeraceae</taxon>
        <taxon>Salinisphaera</taxon>
    </lineage>
</organism>
<dbReference type="CDD" id="cd20302">
    <property type="entry name" value="cupin_DAD"/>
    <property type="match status" value="1"/>
</dbReference>
<gene>
    <name evidence="2" type="ORF">SAOR_07205</name>
</gene>
<evidence type="ECO:0000313" key="2">
    <source>
        <dbReference type="EMBL" id="ROO27631.1"/>
    </source>
</evidence>
<dbReference type="InterPro" id="IPR011051">
    <property type="entry name" value="RmlC_Cupin_sf"/>
</dbReference>